<accession>A0A0L0G6G0</accession>
<keyword evidence="2" id="KW-1185">Reference proteome</keyword>
<dbReference type="InterPro" id="IPR046341">
    <property type="entry name" value="SET_dom_sf"/>
</dbReference>
<dbReference type="OrthoDB" id="42889at2759"/>
<name>A0A0L0G6G0_9EUKA</name>
<dbReference type="GeneID" id="25903696"/>
<dbReference type="Gene3D" id="3.90.1410.10">
    <property type="entry name" value="set domain protein methyltransferase, domain 1"/>
    <property type="match status" value="1"/>
</dbReference>
<reference evidence="1 2" key="1">
    <citation type="submission" date="2011-02" db="EMBL/GenBank/DDBJ databases">
        <title>The Genome Sequence of Sphaeroforma arctica JP610.</title>
        <authorList>
            <consortium name="The Broad Institute Genome Sequencing Platform"/>
            <person name="Russ C."/>
            <person name="Cuomo C."/>
            <person name="Young S.K."/>
            <person name="Zeng Q."/>
            <person name="Gargeya S."/>
            <person name="Alvarado L."/>
            <person name="Berlin A."/>
            <person name="Chapman S.B."/>
            <person name="Chen Z."/>
            <person name="Freedman E."/>
            <person name="Gellesch M."/>
            <person name="Goldberg J."/>
            <person name="Griggs A."/>
            <person name="Gujja S."/>
            <person name="Heilman E."/>
            <person name="Heiman D."/>
            <person name="Howarth C."/>
            <person name="Mehta T."/>
            <person name="Neiman D."/>
            <person name="Pearson M."/>
            <person name="Roberts A."/>
            <person name="Saif S."/>
            <person name="Shea T."/>
            <person name="Shenoy N."/>
            <person name="Sisk P."/>
            <person name="Stolte C."/>
            <person name="Sykes S."/>
            <person name="White J."/>
            <person name="Yandava C."/>
            <person name="Burger G."/>
            <person name="Gray M.W."/>
            <person name="Holland P.W.H."/>
            <person name="King N."/>
            <person name="Lang F.B.F."/>
            <person name="Roger A.J."/>
            <person name="Ruiz-Trillo I."/>
            <person name="Haas B."/>
            <person name="Nusbaum C."/>
            <person name="Birren B."/>
        </authorList>
    </citation>
    <scope>NUCLEOTIDE SEQUENCE [LARGE SCALE GENOMIC DNA]</scope>
    <source>
        <strain evidence="1 2">JP610</strain>
    </source>
</reference>
<evidence type="ECO:0008006" key="3">
    <source>
        <dbReference type="Google" id="ProtNLM"/>
    </source>
</evidence>
<sequence>MVPFLDLLNHVHGETVMWELASDEKKHVLFSNKDKEHKEGDEVFNNYGYKTVEELFLSHGFCGTGTGHKDVVALRVGSPAVSKEVDEAKVAILRDMEVPVAVRPNGNLSVGPLYLVTGSAEEPILNQELLLSMAVCGMAHIPTDEEPIEIGIDELDVLKAQLGHKLEILGDLSWILETLNSNVKGESTPHTHHTRKVQAALYVKGQVDLLNEALGEIVKFLPVPDGEESEEEEEHEEGV</sequence>
<dbReference type="EMBL" id="KQ241753">
    <property type="protein sequence ID" value="KNC84595.1"/>
    <property type="molecule type" value="Genomic_DNA"/>
</dbReference>
<gene>
    <name evidence="1" type="ORF">SARC_03192</name>
</gene>
<dbReference type="SUPFAM" id="SSF82199">
    <property type="entry name" value="SET domain"/>
    <property type="match status" value="1"/>
</dbReference>
<dbReference type="Proteomes" id="UP000054560">
    <property type="component" value="Unassembled WGS sequence"/>
</dbReference>
<evidence type="ECO:0000313" key="1">
    <source>
        <dbReference type="EMBL" id="KNC84595.1"/>
    </source>
</evidence>
<dbReference type="AlphaFoldDB" id="A0A0L0G6G0"/>
<protein>
    <recommendedName>
        <fullName evidence="3">SET domain-containing protein</fullName>
    </recommendedName>
</protein>
<proteinExistence type="predicted"/>
<evidence type="ECO:0000313" key="2">
    <source>
        <dbReference type="Proteomes" id="UP000054560"/>
    </source>
</evidence>
<dbReference type="RefSeq" id="XP_014158497.1">
    <property type="nucleotide sequence ID" value="XM_014303022.1"/>
</dbReference>
<organism evidence="1 2">
    <name type="scientific">Sphaeroforma arctica JP610</name>
    <dbReference type="NCBI Taxonomy" id="667725"/>
    <lineage>
        <taxon>Eukaryota</taxon>
        <taxon>Ichthyosporea</taxon>
        <taxon>Ichthyophonida</taxon>
        <taxon>Sphaeroforma</taxon>
    </lineage>
</organism>
<dbReference type="STRING" id="667725.A0A0L0G6G0"/>